<dbReference type="OrthoDB" id="194358at2759"/>
<dbReference type="SMART" id="SM00248">
    <property type="entry name" value="ANK"/>
    <property type="match status" value="6"/>
</dbReference>
<reference evidence="3 4" key="1">
    <citation type="journal article" date="2010" name="BMC Genomics">
        <title>Genome analysis and comparative genomics of a Giardia intestinalis assemblage E isolate.</title>
        <authorList>
            <person name="Jerlstrom-Hultqvist J."/>
            <person name="Franzen O."/>
            <person name="Ankarklev J."/>
            <person name="Xu F."/>
            <person name="Nohynkova E."/>
            <person name="Andersson J.O."/>
            <person name="Svard S.G."/>
            <person name="Andersson B."/>
        </authorList>
    </citation>
    <scope>NUCLEOTIDE SEQUENCE [LARGE SCALE GENOMIC DNA]</scope>
    <source>
        <strain evidence="3 4">P15</strain>
    </source>
</reference>
<feature type="repeat" description="ANK" evidence="1">
    <location>
        <begin position="539"/>
        <end position="571"/>
    </location>
</feature>
<feature type="domain" description="Protein kinase" evidence="2">
    <location>
        <begin position="1"/>
        <end position="274"/>
    </location>
</feature>
<dbReference type="GO" id="GO:0005524">
    <property type="term" value="F:ATP binding"/>
    <property type="evidence" value="ECO:0007669"/>
    <property type="project" value="InterPro"/>
</dbReference>
<dbReference type="EMBL" id="ACVC01000125">
    <property type="protein sequence ID" value="EFO63638.1"/>
    <property type="molecule type" value="Genomic_DNA"/>
</dbReference>
<dbReference type="InterPro" id="IPR036770">
    <property type="entry name" value="Ankyrin_rpt-contain_sf"/>
</dbReference>
<dbReference type="SUPFAM" id="SSF56112">
    <property type="entry name" value="Protein kinase-like (PK-like)"/>
    <property type="match status" value="1"/>
</dbReference>
<dbReference type="SUPFAM" id="SSF48403">
    <property type="entry name" value="Ankyrin repeat"/>
    <property type="match status" value="1"/>
</dbReference>
<dbReference type="VEuPathDB" id="GiardiaDB:GLP15_4663"/>
<dbReference type="Proteomes" id="UP000008974">
    <property type="component" value="Unassembled WGS sequence"/>
</dbReference>
<protein>
    <submittedName>
        <fullName evidence="3">Kinase, NEK</fullName>
    </submittedName>
</protein>
<dbReference type="PANTHER" id="PTHR24120">
    <property type="entry name" value="GH07239P"/>
    <property type="match status" value="1"/>
</dbReference>
<gene>
    <name evidence="3" type="ORF">GLP15_4663</name>
</gene>
<evidence type="ECO:0000256" key="1">
    <source>
        <dbReference type="PROSITE-ProRule" id="PRU00023"/>
    </source>
</evidence>
<keyword evidence="3" id="KW-0418">Kinase</keyword>
<dbReference type="PROSITE" id="PS50297">
    <property type="entry name" value="ANK_REP_REGION"/>
    <property type="match status" value="1"/>
</dbReference>
<dbReference type="PROSITE" id="PS50088">
    <property type="entry name" value="ANK_REPEAT"/>
    <property type="match status" value="2"/>
</dbReference>
<evidence type="ECO:0000313" key="4">
    <source>
        <dbReference type="Proteomes" id="UP000008974"/>
    </source>
</evidence>
<keyword evidence="3" id="KW-0808">Transferase</keyword>
<dbReference type="InterPro" id="IPR000719">
    <property type="entry name" value="Prot_kinase_dom"/>
</dbReference>
<dbReference type="GO" id="GO:0004672">
    <property type="term" value="F:protein kinase activity"/>
    <property type="evidence" value="ECO:0007669"/>
    <property type="project" value="InterPro"/>
</dbReference>
<dbReference type="Pfam" id="PF13857">
    <property type="entry name" value="Ank_5"/>
    <property type="match status" value="1"/>
</dbReference>
<sequence length="595" mass="67985">MDVYIPPTLILKRTMSTRNEDFVCLVRSQLSSKLFVIRGIYLHSMNSVQLNALTQLRKLVDQLEHPVLLRHFKIDQGIANKCFIHSEYCELGSLESELVQRHEDGEYVDELLIWEYIAQLVDITLFIVDRIGVESVDRHFFLYRFFKPSNIFLCENGCIKTGDYGFFNPPTQRTEIFRVRKWINYVAPEVFRGQASTLRSAIFSLGCVVYALCTCTDPHLFDIGETEIVPPRVSPSLVIPVQYSLALRTLMHDMLKVSPKDRITFNKIARHKLVEEARYRVRVKQLGHQQYSLPIINEPTKLESAVHYEMSTTEVNSVNVESQQQQQAESLPVLKHRIINPVITEKGVINPHGHQLYFLRTAGMPKKYVQKYKSTTNVLHYAASTRNLDLLERRLDFAGGFDDDGRTALMMICVEVGFMKGLKVLLEYEARKRCKNIYKYERVISMHPNALTIAATRGSLEFVKELYDMEGADKNPDGLTPLMCAAINGKLEVVKFLVVKQSRLRSPGNKTALMHAAEHGHTRCVETLCAWEIGLQDDNGMTALMLAAINGHLGCVRQLCNMEGNMRNKNNLLAVDLVNATRYQSIYRVLYDVEG</sequence>
<dbReference type="InterPro" id="IPR002110">
    <property type="entry name" value="Ankyrin_rpt"/>
</dbReference>
<keyword evidence="1" id="KW-0040">ANK repeat</keyword>
<accession>E1F1U1</accession>
<feature type="repeat" description="ANK" evidence="1">
    <location>
        <begin position="477"/>
        <end position="509"/>
    </location>
</feature>
<dbReference type="SMART" id="SM00220">
    <property type="entry name" value="S_TKc"/>
    <property type="match status" value="1"/>
</dbReference>
<dbReference type="InterPro" id="IPR011009">
    <property type="entry name" value="Kinase-like_dom_sf"/>
</dbReference>
<name>E1F1U1_GIAIA</name>
<dbReference type="PANTHER" id="PTHR24120:SF4">
    <property type="entry name" value="GH07239P"/>
    <property type="match status" value="1"/>
</dbReference>
<evidence type="ECO:0000313" key="3">
    <source>
        <dbReference type="EMBL" id="EFO63638.1"/>
    </source>
</evidence>
<dbReference type="STRING" id="658858.E1F1U1"/>
<dbReference type="Gene3D" id="1.25.40.20">
    <property type="entry name" value="Ankyrin repeat-containing domain"/>
    <property type="match status" value="2"/>
</dbReference>
<organism evidence="3 4">
    <name type="scientific">Giardia intestinalis (strain P15)</name>
    <name type="common">Giardia lamblia</name>
    <dbReference type="NCBI Taxonomy" id="658858"/>
    <lineage>
        <taxon>Eukaryota</taxon>
        <taxon>Metamonada</taxon>
        <taxon>Diplomonadida</taxon>
        <taxon>Hexamitidae</taxon>
        <taxon>Giardiinae</taxon>
        <taxon>Giardia</taxon>
    </lineage>
</organism>
<dbReference type="Pfam" id="PF12796">
    <property type="entry name" value="Ank_2"/>
    <property type="match status" value="1"/>
</dbReference>
<comment type="caution">
    <text evidence="3">The sequence shown here is derived from an EMBL/GenBank/DDBJ whole genome shotgun (WGS) entry which is preliminary data.</text>
</comment>
<dbReference type="OMA" id="CENGCIK"/>
<proteinExistence type="predicted"/>
<dbReference type="AlphaFoldDB" id="E1F1U1"/>
<dbReference type="PROSITE" id="PS50011">
    <property type="entry name" value="PROTEIN_KINASE_DOM"/>
    <property type="match status" value="1"/>
</dbReference>
<evidence type="ECO:0000259" key="2">
    <source>
        <dbReference type="PROSITE" id="PS50011"/>
    </source>
</evidence>
<dbReference type="Gene3D" id="1.10.510.10">
    <property type="entry name" value="Transferase(Phosphotransferase) domain 1"/>
    <property type="match status" value="1"/>
</dbReference>
<dbReference type="Pfam" id="PF00069">
    <property type="entry name" value="Pkinase"/>
    <property type="match status" value="1"/>
</dbReference>